<evidence type="ECO:0000256" key="2">
    <source>
        <dbReference type="ARBA" id="ARBA00004401"/>
    </source>
</evidence>
<evidence type="ECO:0000259" key="9">
    <source>
        <dbReference type="Pfam" id="PF01431"/>
    </source>
</evidence>
<keyword evidence="5" id="KW-0479">Metal-binding</keyword>
<dbReference type="InParanoid" id="A0A6L2Q7G0"/>
<evidence type="ECO:0000256" key="8">
    <source>
        <dbReference type="ARBA" id="ARBA00023049"/>
    </source>
</evidence>
<evidence type="ECO:0000313" key="11">
    <source>
        <dbReference type="EMBL" id="GFG37747.1"/>
    </source>
</evidence>
<evidence type="ECO:0000256" key="4">
    <source>
        <dbReference type="ARBA" id="ARBA00022670"/>
    </source>
</evidence>
<dbReference type="InterPro" id="IPR042089">
    <property type="entry name" value="Peptidase_M13_dom_2"/>
</dbReference>
<keyword evidence="8" id="KW-0482">Metalloprotease</keyword>
<evidence type="ECO:0000256" key="3">
    <source>
        <dbReference type="ARBA" id="ARBA00007357"/>
    </source>
</evidence>
<dbReference type="GO" id="GO:0004222">
    <property type="term" value="F:metalloendopeptidase activity"/>
    <property type="evidence" value="ECO:0007669"/>
    <property type="project" value="InterPro"/>
</dbReference>
<dbReference type="GO" id="GO:0005886">
    <property type="term" value="C:plasma membrane"/>
    <property type="evidence" value="ECO:0007669"/>
    <property type="project" value="UniProtKB-SubCell"/>
</dbReference>
<comment type="cofactor">
    <cofactor evidence="1">
        <name>Zn(2+)</name>
        <dbReference type="ChEBI" id="CHEBI:29105"/>
    </cofactor>
</comment>
<dbReference type="EMBL" id="BLKM01000713">
    <property type="protein sequence ID" value="GFG37747.1"/>
    <property type="molecule type" value="Genomic_DNA"/>
</dbReference>
<dbReference type="GO" id="GO:0046872">
    <property type="term" value="F:metal ion binding"/>
    <property type="evidence" value="ECO:0007669"/>
    <property type="project" value="UniProtKB-KW"/>
</dbReference>
<dbReference type="InterPro" id="IPR000718">
    <property type="entry name" value="Peptidase_M13"/>
</dbReference>
<evidence type="ECO:0000259" key="10">
    <source>
        <dbReference type="Pfam" id="PF05649"/>
    </source>
</evidence>
<evidence type="ECO:0000256" key="5">
    <source>
        <dbReference type="ARBA" id="ARBA00022723"/>
    </source>
</evidence>
<protein>
    <recommendedName>
        <fullName evidence="13">Peptidase M13 C-terminal domain-containing protein</fullName>
    </recommendedName>
</protein>
<sequence>MEGRTSGTGVHGQACTDRYARTGVHGQACTDRYARTGMHGQVCTDRCAWTGMHGQWNWTEYFTLMFEGIENVTLDLEAEDKIVVTNTDYLKSLAKLLSETPRKTLELTLWWEVVHVLAPQTNRDLREMKEHYIETVMGGRAPETRSMFCTNAVNYLMGMAVSYFIADVKFLNVTKSKVRFLRRYKQMETTFPLSSVPHDWVEDMLADIQWAFSSLVHSADWMDEDTKIATLDKAAAVKQFVGFPDWLLDKDQLEDYYAGLQVHETTYLLNMLSIVGLFMTTLLQSLRKPNEDSWATDPTDVNAFHTFQANAITVPAAILQFPFYGLGLEALNYGAIGTILGHELTHGFDNSGRQYDRDGNMRQWWTNATVDEYVNRSACFIEQYSSYRLEEIDEWVNGRLTLGENIADNGGLRESLLAYRRYRQRNGPEPLLPGLESFSEEQLFFLSFANVWCENWSKESLHWSIDDEHSPNHIRVLGVLSNSPEFSEVWNCPKGSAMNTEREKCKIW</sequence>
<evidence type="ECO:0000256" key="1">
    <source>
        <dbReference type="ARBA" id="ARBA00001947"/>
    </source>
</evidence>
<keyword evidence="6" id="KW-0378">Hydrolase</keyword>
<dbReference type="Pfam" id="PF05649">
    <property type="entry name" value="Peptidase_M13_N"/>
    <property type="match status" value="1"/>
</dbReference>
<comment type="subcellular location">
    <subcellularLocation>
        <location evidence="2">Cell membrane</location>
        <topology evidence="2">Single-pass type II membrane protein</topology>
    </subcellularLocation>
</comment>
<gene>
    <name evidence="11" type="ORF">Cfor_06986</name>
</gene>
<dbReference type="InterPro" id="IPR018497">
    <property type="entry name" value="Peptidase_M13_C"/>
</dbReference>
<evidence type="ECO:0008006" key="13">
    <source>
        <dbReference type="Google" id="ProtNLM"/>
    </source>
</evidence>
<keyword evidence="7" id="KW-0862">Zinc</keyword>
<keyword evidence="4" id="KW-0645">Protease</keyword>
<name>A0A6L2Q7G0_COPFO</name>
<dbReference type="PANTHER" id="PTHR11733">
    <property type="entry name" value="ZINC METALLOPROTEASE FAMILY M13 NEPRILYSIN-RELATED"/>
    <property type="match status" value="1"/>
</dbReference>
<feature type="domain" description="Peptidase M13 C-terminal" evidence="9">
    <location>
        <begin position="302"/>
        <end position="504"/>
    </location>
</feature>
<organism evidence="11 12">
    <name type="scientific">Coptotermes formosanus</name>
    <name type="common">Formosan subterranean termite</name>
    <dbReference type="NCBI Taxonomy" id="36987"/>
    <lineage>
        <taxon>Eukaryota</taxon>
        <taxon>Metazoa</taxon>
        <taxon>Ecdysozoa</taxon>
        <taxon>Arthropoda</taxon>
        <taxon>Hexapoda</taxon>
        <taxon>Insecta</taxon>
        <taxon>Pterygota</taxon>
        <taxon>Neoptera</taxon>
        <taxon>Polyneoptera</taxon>
        <taxon>Dictyoptera</taxon>
        <taxon>Blattodea</taxon>
        <taxon>Blattoidea</taxon>
        <taxon>Termitoidae</taxon>
        <taxon>Rhinotermitidae</taxon>
        <taxon>Coptotermes</taxon>
    </lineage>
</organism>
<feature type="domain" description="Peptidase M13 N-terminal" evidence="10">
    <location>
        <begin position="54"/>
        <end position="244"/>
    </location>
</feature>
<dbReference type="SUPFAM" id="SSF55486">
    <property type="entry name" value="Metalloproteases ('zincins'), catalytic domain"/>
    <property type="match status" value="1"/>
</dbReference>
<evidence type="ECO:0000256" key="7">
    <source>
        <dbReference type="ARBA" id="ARBA00022833"/>
    </source>
</evidence>
<reference evidence="12" key="1">
    <citation type="submission" date="2020-01" db="EMBL/GenBank/DDBJ databases">
        <title>Draft genome sequence of the Termite Coptotermes fromosanus.</title>
        <authorList>
            <person name="Itakura S."/>
            <person name="Yosikawa Y."/>
            <person name="Umezawa K."/>
        </authorList>
    </citation>
    <scope>NUCLEOTIDE SEQUENCE [LARGE SCALE GENOMIC DNA]</scope>
</reference>
<dbReference type="Gene3D" id="3.40.390.10">
    <property type="entry name" value="Collagenase (Catalytic Domain)"/>
    <property type="match status" value="1"/>
</dbReference>
<proteinExistence type="inferred from homology"/>
<dbReference type="AlphaFoldDB" id="A0A6L2Q7G0"/>
<keyword evidence="12" id="KW-1185">Reference proteome</keyword>
<dbReference type="PRINTS" id="PR00786">
    <property type="entry name" value="NEPRILYSIN"/>
</dbReference>
<dbReference type="Gene3D" id="1.10.1380.10">
    <property type="entry name" value="Neutral endopeptidase , domain2"/>
    <property type="match status" value="1"/>
</dbReference>
<dbReference type="CDD" id="cd08662">
    <property type="entry name" value="M13"/>
    <property type="match status" value="1"/>
</dbReference>
<dbReference type="InterPro" id="IPR024079">
    <property type="entry name" value="MetalloPept_cat_dom_sf"/>
</dbReference>
<evidence type="ECO:0000256" key="6">
    <source>
        <dbReference type="ARBA" id="ARBA00022801"/>
    </source>
</evidence>
<dbReference type="InterPro" id="IPR008753">
    <property type="entry name" value="Peptidase_M13_N"/>
</dbReference>
<dbReference type="Proteomes" id="UP000502823">
    <property type="component" value="Unassembled WGS sequence"/>
</dbReference>
<accession>A0A6L2Q7G0</accession>
<dbReference type="Pfam" id="PF01431">
    <property type="entry name" value="Peptidase_M13"/>
    <property type="match status" value="1"/>
</dbReference>
<dbReference type="GO" id="GO:0016485">
    <property type="term" value="P:protein processing"/>
    <property type="evidence" value="ECO:0007669"/>
    <property type="project" value="TreeGrafter"/>
</dbReference>
<dbReference type="OrthoDB" id="6475849at2759"/>
<evidence type="ECO:0000313" key="12">
    <source>
        <dbReference type="Proteomes" id="UP000502823"/>
    </source>
</evidence>
<comment type="similarity">
    <text evidence="3">Belongs to the peptidase M13 family.</text>
</comment>
<dbReference type="PROSITE" id="PS51885">
    <property type="entry name" value="NEPRILYSIN"/>
    <property type="match status" value="1"/>
</dbReference>
<dbReference type="PANTHER" id="PTHR11733:SF133">
    <property type="entry name" value="PHOSPHATE-REGULATING NEUTRAL ENDOPEPTIDASE PHEX"/>
    <property type="match status" value="1"/>
</dbReference>
<comment type="caution">
    <text evidence="11">The sequence shown here is derived from an EMBL/GenBank/DDBJ whole genome shotgun (WGS) entry which is preliminary data.</text>
</comment>